<evidence type="ECO:0008006" key="3">
    <source>
        <dbReference type="Google" id="ProtNLM"/>
    </source>
</evidence>
<accession>A0ABU6YQ15</accession>
<sequence>MILQDKKILEAHTKVEEKKLLYAPNNILPLDLESGKKAIMRYPGAKLQYKATLICQRCTSIQNLNSLGMVDLMEDPQDHR</sequence>
<dbReference type="Proteomes" id="UP001341840">
    <property type="component" value="Unassembled WGS sequence"/>
</dbReference>
<comment type="caution">
    <text evidence="1">The sequence shown here is derived from an EMBL/GenBank/DDBJ whole genome shotgun (WGS) entry which is preliminary data.</text>
</comment>
<evidence type="ECO:0000313" key="1">
    <source>
        <dbReference type="EMBL" id="MED6212079.1"/>
    </source>
</evidence>
<organism evidence="1 2">
    <name type="scientific">Stylosanthes scabra</name>
    <dbReference type="NCBI Taxonomy" id="79078"/>
    <lineage>
        <taxon>Eukaryota</taxon>
        <taxon>Viridiplantae</taxon>
        <taxon>Streptophyta</taxon>
        <taxon>Embryophyta</taxon>
        <taxon>Tracheophyta</taxon>
        <taxon>Spermatophyta</taxon>
        <taxon>Magnoliopsida</taxon>
        <taxon>eudicotyledons</taxon>
        <taxon>Gunneridae</taxon>
        <taxon>Pentapetalae</taxon>
        <taxon>rosids</taxon>
        <taxon>fabids</taxon>
        <taxon>Fabales</taxon>
        <taxon>Fabaceae</taxon>
        <taxon>Papilionoideae</taxon>
        <taxon>50 kb inversion clade</taxon>
        <taxon>dalbergioids sensu lato</taxon>
        <taxon>Dalbergieae</taxon>
        <taxon>Pterocarpus clade</taxon>
        <taxon>Stylosanthes</taxon>
    </lineage>
</organism>
<gene>
    <name evidence="1" type="ORF">PIB30_079850</name>
</gene>
<proteinExistence type="predicted"/>
<dbReference type="EMBL" id="JASCZI010242800">
    <property type="protein sequence ID" value="MED6212079.1"/>
    <property type="molecule type" value="Genomic_DNA"/>
</dbReference>
<protein>
    <recommendedName>
        <fullName evidence="3">DNA-directed RNA polymerase</fullName>
    </recommendedName>
</protein>
<reference evidence="1 2" key="1">
    <citation type="journal article" date="2023" name="Plants (Basel)">
        <title>Bridging the Gap: Combining Genomics and Transcriptomics Approaches to Understand Stylosanthes scabra, an Orphan Legume from the Brazilian Caatinga.</title>
        <authorList>
            <person name="Ferreira-Neto J.R.C."/>
            <person name="da Silva M.D."/>
            <person name="Binneck E."/>
            <person name="de Melo N.F."/>
            <person name="da Silva R.H."/>
            <person name="de Melo A.L.T.M."/>
            <person name="Pandolfi V."/>
            <person name="Bustamante F.O."/>
            <person name="Brasileiro-Vidal A.C."/>
            <person name="Benko-Iseppon A.M."/>
        </authorList>
    </citation>
    <scope>NUCLEOTIDE SEQUENCE [LARGE SCALE GENOMIC DNA]</scope>
    <source>
        <tissue evidence="1">Leaves</tissue>
    </source>
</reference>
<name>A0ABU6YQ15_9FABA</name>
<evidence type="ECO:0000313" key="2">
    <source>
        <dbReference type="Proteomes" id="UP001341840"/>
    </source>
</evidence>
<keyword evidence="2" id="KW-1185">Reference proteome</keyword>